<evidence type="ECO:0000313" key="2">
    <source>
        <dbReference type="EMBL" id="PTB40838.1"/>
    </source>
</evidence>
<proteinExistence type="predicted"/>
<evidence type="ECO:0008006" key="4">
    <source>
        <dbReference type="Google" id="ProtNLM"/>
    </source>
</evidence>
<dbReference type="AlphaFoldDB" id="A0A2T3Z7R5"/>
<sequence>MLHVLRWAVCCAVCRAMHVHCTLWRQVRHKGTYTCLELQVSMPYTYWNLHHPCRLEADEHQKGTLVTFPSNQTLFFFYGQPRSGEDDITFDHFPMREWRGNTISLKMGSLLYLGPIANCESAKMGGKLAKEKKKKKKKKHPTHALRLVRFRSLPSCIVA</sequence>
<keyword evidence="3" id="KW-1185">Reference proteome</keyword>
<protein>
    <recommendedName>
        <fullName evidence="4">Secreted protein</fullName>
    </recommendedName>
</protein>
<evidence type="ECO:0000256" key="1">
    <source>
        <dbReference type="SAM" id="SignalP"/>
    </source>
</evidence>
<dbReference type="Proteomes" id="UP000240493">
    <property type="component" value="Unassembled WGS sequence"/>
</dbReference>
<accession>A0A2T3Z7R5</accession>
<name>A0A2T3Z7R5_TRIA4</name>
<dbReference type="EMBL" id="KZ679262">
    <property type="protein sequence ID" value="PTB40838.1"/>
    <property type="molecule type" value="Genomic_DNA"/>
</dbReference>
<gene>
    <name evidence="2" type="ORF">M441DRAFT_413218</name>
</gene>
<feature type="chain" id="PRO_5015526550" description="Secreted protein" evidence="1">
    <location>
        <begin position="17"/>
        <end position="159"/>
    </location>
</feature>
<keyword evidence="1" id="KW-0732">Signal</keyword>
<evidence type="ECO:0000313" key="3">
    <source>
        <dbReference type="Proteomes" id="UP000240493"/>
    </source>
</evidence>
<reference evidence="2 3" key="1">
    <citation type="submission" date="2016-07" db="EMBL/GenBank/DDBJ databases">
        <title>Multiple horizontal gene transfer events from other fungi enriched the ability of initially mycotrophic Trichoderma (Ascomycota) to feed on dead plant biomass.</title>
        <authorList>
            <consortium name="DOE Joint Genome Institute"/>
            <person name="Aerts A."/>
            <person name="Atanasova L."/>
            <person name="Chenthamara K."/>
            <person name="Zhang J."/>
            <person name="Grujic M."/>
            <person name="Henrissat B."/>
            <person name="Kuo A."/>
            <person name="Salamov A."/>
            <person name="Lipzen A."/>
            <person name="Labutti K."/>
            <person name="Barry K."/>
            <person name="Miao Y."/>
            <person name="Rahimi M.J."/>
            <person name="Shen Q."/>
            <person name="Grigoriev I.V."/>
            <person name="Kubicek C.P."/>
            <person name="Druzhinina I.S."/>
        </authorList>
    </citation>
    <scope>NUCLEOTIDE SEQUENCE [LARGE SCALE GENOMIC DNA]</scope>
    <source>
        <strain evidence="2 3">CBS 433.97</strain>
    </source>
</reference>
<feature type="signal peptide" evidence="1">
    <location>
        <begin position="1"/>
        <end position="16"/>
    </location>
</feature>
<organism evidence="2 3">
    <name type="scientific">Trichoderma asperellum (strain ATCC 204424 / CBS 433.97 / NBRC 101777)</name>
    <dbReference type="NCBI Taxonomy" id="1042311"/>
    <lineage>
        <taxon>Eukaryota</taxon>
        <taxon>Fungi</taxon>
        <taxon>Dikarya</taxon>
        <taxon>Ascomycota</taxon>
        <taxon>Pezizomycotina</taxon>
        <taxon>Sordariomycetes</taxon>
        <taxon>Hypocreomycetidae</taxon>
        <taxon>Hypocreales</taxon>
        <taxon>Hypocreaceae</taxon>
        <taxon>Trichoderma</taxon>
    </lineage>
</organism>